<evidence type="ECO:0000313" key="18">
    <source>
        <dbReference type="EMBL" id="MBR0599211.1"/>
    </source>
</evidence>
<evidence type="ECO:0000256" key="9">
    <source>
        <dbReference type="ARBA" id="ARBA00022842"/>
    </source>
</evidence>
<evidence type="ECO:0000259" key="17">
    <source>
        <dbReference type="Pfam" id="PF02880"/>
    </source>
</evidence>
<dbReference type="Pfam" id="PF00408">
    <property type="entry name" value="PGM_PMM_IV"/>
    <property type="match status" value="1"/>
</dbReference>
<dbReference type="Gene3D" id="3.30.310.50">
    <property type="entry name" value="Alpha-D-phosphohexomutase, C-terminal domain"/>
    <property type="match status" value="1"/>
</dbReference>
<dbReference type="InterPro" id="IPR016055">
    <property type="entry name" value="A-D-PHexomutase_a/b/a-I/II/III"/>
</dbReference>
<evidence type="ECO:0000256" key="8">
    <source>
        <dbReference type="ARBA" id="ARBA00022723"/>
    </source>
</evidence>
<feature type="domain" description="Alpha-D-phosphohexomutase alpha/beta/alpha" evidence="15">
    <location>
        <begin position="43"/>
        <end position="186"/>
    </location>
</feature>
<keyword evidence="8" id="KW-0479">Metal-binding</keyword>
<evidence type="ECO:0000259" key="15">
    <source>
        <dbReference type="Pfam" id="PF02878"/>
    </source>
</evidence>
<dbReference type="PANTHER" id="PTHR45745:SF1">
    <property type="entry name" value="PHOSPHOGLUCOMUTASE 2B-RELATED"/>
    <property type="match status" value="1"/>
</dbReference>
<evidence type="ECO:0000256" key="3">
    <source>
        <dbReference type="ARBA" id="ARBA00005164"/>
    </source>
</evidence>
<dbReference type="InterPro" id="IPR005846">
    <property type="entry name" value="A-D-PHexomutase_a/b/a-III"/>
</dbReference>
<dbReference type="InterPro" id="IPR016066">
    <property type="entry name" value="A-D-PHexomutase_CS"/>
</dbReference>
<keyword evidence="10" id="KW-0413">Isomerase</keyword>
<evidence type="ECO:0000256" key="12">
    <source>
        <dbReference type="ARBA" id="ARBA00041398"/>
    </source>
</evidence>
<evidence type="ECO:0000256" key="7">
    <source>
        <dbReference type="ARBA" id="ARBA00022553"/>
    </source>
</evidence>
<evidence type="ECO:0000256" key="6">
    <source>
        <dbReference type="ARBA" id="ARBA00012728"/>
    </source>
</evidence>
<comment type="cofactor">
    <cofactor evidence="2">
        <name>Mg(2+)</name>
        <dbReference type="ChEBI" id="CHEBI:18420"/>
    </cofactor>
</comment>
<dbReference type="InterPro" id="IPR036900">
    <property type="entry name" value="A-D-PHexomutase_C_sf"/>
</dbReference>
<evidence type="ECO:0000259" key="14">
    <source>
        <dbReference type="Pfam" id="PF00408"/>
    </source>
</evidence>
<dbReference type="InterPro" id="IPR005843">
    <property type="entry name" value="A-D-PHexomutase_C"/>
</dbReference>
<dbReference type="Pfam" id="PF02878">
    <property type="entry name" value="PGM_PMM_I"/>
    <property type="match status" value="1"/>
</dbReference>
<reference evidence="18" key="2">
    <citation type="submission" date="2021-04" db="EMBL/GenBank/DDBJ databases">
        <authorList>
            <person name="Liu J."/>
        </authorList>
    </citation>
    <scope>NUCLEOTIDE SEQUENCE</scope>
    <source>
        <strain evidence="18">BAD-6</strain>
    </source>
</reference>
<dbReference type="AlphaFoldDB" id="A0A8J7W2J9"/>
<dbReference type="SUPFAM" id="SSF53738">
    <property type="entry name" value="Phosphoglucomutase, first 3 domains"/>
    <property type="match status" value="3"/>
</dbReference>
<comment type="similarity">
    <text evidence="5">Belongs to the phosphohexose mutase family.</text>
</comment>
<keyword evidence="7" id="KW-0597">Phosphoprotein</keyword>
<evidence type="ECO:0000256" key="4">
    <source>
        <dbReference type="ARBA" id="ARBA00005189"/>
    </source>
</evidence>
<evidence type="ECO:0000259" key="16">
    <source>
        <dbReference type="Pfam" id="PF02879"/>
    </source>
</evidence>
<dbReference type="RefSeq" id="WP_227019344.1">
    <property type="nucleotide sequence ID" value="NZ_JAGSND010000011.1"/>
</dbReference>
<protein>
    <recommendedName>
        <fullName evidence="11">Phosphoglucomutase</fullName>
        <ecNumber evidence="6">5.4.2.2</ecNumber>
    </recommendedName>
    <alternativeName>
        <fullName evidence="13">Alpha-phosphoglucomutase</fullName>
    </alternativeName>
    <alternativeName>
        <fullName evidence="12">Glucose phosphomutase</fullName>
    </alternativeName>
</protein>
<dbReference type="Pfam" id="PF02880">
    <property type="entry name" value="PGM_PMM_III"/>
    <property type="match status" value="1"/>
</dbReference>
<comment type="caution">
    <text evidence="18">The sequence shown here is derived from an EMBL/GenBank/DDBJ whole genome shotgun (WGS) entry which is preliminary data.</text>
</comment>
<evidence type="ECO:0000256" key="11">
    <source>
        <dbReference type="ARBA" id="ARBA00039995"/>
    </source>
</evidence>
<dbReference type="GO" id="GO:0006166">
    <property type="term" value="P:purine ribonucleoside salvage"/>
    <property type="evidence" value="ECO:0007669"/>
    <property type="project" value="TreeGrafter"/>
</dbReference>
<feature type="domain" description="Alpha-D-phosphohexomutase C-terminal" evidence="14">
    <location>
        <begin position="534"/>
        <end position="588"/>
    </location>
</feature>
<evidence type="ECO:0000256" key="13">
    <source>
        <dbReference type="ARBA" id="ARBA00041467"/>
    </source>
</evidence>
<dbReference type="CDD" id="cd05799">
    <property type="entry name" value="PGM2"/>
    <property type="match status" value="1"/>
</dbReference>
<dbReference type="Gene3D" id="3.40.120.10">
    <property type="entry name" value="Alpha-D-Glucose-1,6-Bisphosphate, subunit A, domain 3"/>
    <property type="match status" value="3"/>
</dbReference>
<evidence type="ECO:0000256" key="1">
    <source>
        <dbReference type="ARBA" id="ARBA00000443"/>
    </source>
</evidence>
<proteinExistence type="inferred from homology"/>
<dbReference type="InterPro" id="IPR005841">
    <property type="entry name" value="Alpha-D-phosphohexomutase_SF"/>
</dbReference>
<dbReference type="PANTHER" id="PTHR45745">
    <property type="entry name" value="PHOSPHOMANNOMUTASE 45A"/>
    <property type="match status" value="1"/>
</dbReference>
<gene>
    <name evidence="18" type="ORF">KCX82_15075</name>
</gene>
<dbReference type="GO" id="GO:0004614">
    <property type="term" value="F:phosphoglucomutase activity"/>
    <property type="evidence" value="ECO:0007669"/>
    <property type="project" value="UniProtKB-EC"/>
</dbReference>
<keyword evidence="19" id="KW-1185">Reference proteome</keyword>
<feature type="domain" description="Alpha-D-phosphohexomutase alpha/beta/alpha" evidence="17">
    <location>
        <begin position="354"/>
        <end position="477"/>
    </location>
</feature>
<dbReference type="InterPro" id="IPR005845">
    <property type="entry name" value="A-D-PHexomutase_a/b/a-II"/>
</dbReference>
<name>A0A8J7W2J9_9FIRM</name>
<reference evidence="18" key="1">
    <citation type="submission" date="2021-04" db="EMBL/GenBank/DDBJ databases">
        <title>Sinoanaerobacter chloroacetimidivorans sp. nov., an obligate anaerobic bacterium isolated from anaerobic sludge.</title>
        <authorList>
            <person name="Bao Y."/>
        </authorList>
    </citation>
    <scope>NUCLEOTIDE SEQUENCE</scope>
    <source>
        <strain evidence="18">BAD-6</strain>
    </source>
</reference>
<comment type="pathway">
    <text evidence="3">Glycolipid metabolism; diglucosyl-diacylglycerol biosynthesis.</text>
</comment>
<dbReference type="PROSITE" id="PS00710">
    <property type="entry name" value="PGM_PMM"/>
    <property type="match status" value="1"/>
</dbReference>
<dbReference type="GO" id="GO:0005975">
    <property type="term" value="P:carbohydrate metabolic process"/>
    <property type="evidence" value="ECO:0007669"/>
    <property type="project" value="InterPro"/>
</dbReference>
<sequence>MLQWEEMMERWLNQEDLDESLKEELQSLNSREEMQDRFYRDLEFGTGGLRGVLGAGTNRMNSYTVRRATQGFADYINIHYGRTSQSFPGKTPSVAIAFDSRILSDAFALEAAYVLAANGIRVYLYEELMPTPALSFAVRYYSCAAGIMVTASHNPSQYNGYKVYNEEGCQLTLDAAGEVLSLIEKVDIFTDVKTLAPSRKGSLKENRDFAKSLLSEEGLPWITFLSDEVTEAYLDAVQKESMGIGCDALAVVYTPLNGTGNKPVRKILERVGVKNVQVVPEQELPDGNFPTCPYPNPEKKEALAFGLALCKKLSEEGKGPDLLLATDPDCDRVGIAVRHKDLSAETEEYLLLTGNEVGVLLLDFICQKKIMPEKPIAVKTIVSSKMADSVAKNYGVQMIDVLTGFKFIGEQVGLLEQKGEEKRFLFGFEESYGYLAGAYVRDKDGVNASMLICEMAAYYKQQGITLVDRLEALYDKYGYYKNDLMEFAFEGAAGMDKMAAIMENLKKKAPANFIGKKVVQIADYQSSQRRILGGGSCDLAVGSRPIHLPKSDVLEYILEDGSSFIVRPSGTEPKLKIYLSSKGSDKKESEQIIQLLKEALREVIGEIK</sequence>
<evidence type="ECO:0000313" key="19">
    <source>
        <dbReference type="Proteomes" id="UP000675664"/>
    </source>
</evidence>
<dbReference type="Pfam" id="PF02879">
    <property type="entry name" value="PGM_PMM_II"/>
    <property type="match status" value="1"/>
</dbReference>
<dbReference type="SUPFAM" id="SSF55957">
    <property type="entry name" value="Phosphoglucomutase, C-terminal domain"/>
    <property type="match status" value="1"/>
</dbReference>
<organism evidence="18 19">
    <name type="scientific">Sinanaerobacter chloroacetimidivorans</name>
    <dbReference type="NCBI Taxonomy" id="2818044"/>
    <lineage>
        <taxon>Bacteria</taxon>
        <taxon>Bacillati</taxon>
        <taxon>Bacillota</taxon>
        <taxon>Clostridia</taxon>
        <taxon>Peptostreptococcales</taxon>
        <taxon>Anaerovoracaceae</taxon>
        <taxon>Sinanaerobacter</taxon>
    </lineage>
</organism>
<feature type="domain" description="Alpha-D-phosphohexomutase alpha/beta/alpha" evidence="16">
    <location>
        <begin position="233"/>
        <end position="336"/>
    </location>
</feature>
<evidence type="ECO:0000256" key="2">
    <source>
        <dbReference type="ARBA" id="ARBA00001946"/>
    </source>
</evidence>
<comment type="pathway">
    <text evidence="4">Lipid metabolism.</text>
</comment>
<dbReference type="EC" id="5.4.2.2" evidence="6"/>
<dbReference type="GO" id="GO:0000287">
    <property type="term" value="F:magnesium ion binding"/>
    <property type="evidence" value="ECO:0007669"/>
    <property type="project" value="InterPro"/>
</dbReference>
<keyword evidence="9" id="KW-0460">Magnesium</keyword>
<dbReference type="PRINTS" id="PR00509">
    <property type="entry name" value="PGMPMM"/>
</dbReference>
<dbReference type="InterPro" id="IPR005844">
    <property type="entry name" value="A-D-PHexomutase_a/b/a-I"/>
</dbReference>
<evidence type="ECO:0000256" key="5">
    <source>
        <dbReference type="ARBA" id="ARBA00010231"/>
    </source>
</evidence>
<evidence type="ECO:0000256" key="10">
    <source>
        <dbReference type="ARBA" id="ARBA00023235"/>
    </source>
</evidence>
<dbReference type="Proteomes" id="UP000675664">
    <property type="component" value="Unassembled WGS sequence"/>
</dbReference>
<dbReference type="GO" id="GO:0008973">
    <property type="term" value="F:phosphopentomutase activity"/>
    <property type="evidence" value="ECO:0007669"/>
    <property type="project" value="TreeGrafter"/>
</dbReference>
<comment type="catalytic activity">
    <reaction evidence="1">
        <text>alpha-D-glucose 1-phosphate = alpha-D-glucose 6-phosphate</text>
        <dbReference type="Rhea" id="RHEA:23536"/>
        <dbReference type="ChEBI" id="CHEBI:58225"/>
        <dbReference type="ChEBI" id="CHEBI:58601"/>
        <dbReference type="EC" id="5.4.2.2"/>
    </reaction>
</comment>
<dbReference type="EMBL" id="JAGSND010000011">
    <property type="protein sequence ID" value="MBR0599211.1"/>
    <property type="molecule type" value="Genomic_DNA"/>
</dbReference>
<accession>A0A8J7W2J9</accession>